<comment type="caution">
    <text evidence="2">The sequence shown here is derived from an EMBL/GenBank/DDBJ whole genome shotgun (WGS) entry which is preliminary data.</text>
</comment>
<dbReference type="AlphaFoldDB" id="A0A4Q0SZ48"/>
<sequence length="176" mass="18712">MKNLLILIVLCLLGWGIVYKYREYKVDHGLASGDTISPDGSAPASDSVINSNTATSPVEQPQTVKQVVVPGSTSAQAASTTPSSQPVQATPVQGKTAQDPPAPSPESTSFKLPVSDTISANPPNGTVFSGTGRFQVYRQGNLTWRINTDTGQSCVLFATDAEWRKPRVYQRGCAQS</sequence>
<feature type="compositionally biased region" description="Polar residues" evidence="1">
    <location>
        <begin position="105"/>
        <end position="126"/>
    </location>
</feature>
<evidence type="ECO:0000313" key="3">
    <source>
        <dbReference type="Proteomes" id="UP000289437"/>
    </source>
</evidence>
<protein>
    <submittedName>
        <fullName evidence="2">Uncharacterized protein</fullName>
    </submittedName>
</protein>
<name>A0A4Q0SZ48_9BACT</name>
<dbReference type="RefSeq" id="WP_128913645.1">
    <property type="nucleotide sequence ID" value="NZ_RDSM01000002.1"/>
</dbReference>
<feature type="region of interest" description="Disordered" evidence="1">
    <location>
        <begin position="37"/>
        <end position="126"/>
    </location>
</feature>
<evidence type="ECO:0000256" key="1">
    <source>
        <dbReference type="SAM" id="MobiDB-lite"/>
    </source>
</evidence>
<reference evidence="3" key="2">
    <citation type="submission" date="2019-02" db="EMBL/GenBank/DDBJ databases">
        <title>Granulicella sibirica sp. nov., a psychrotolerant acidobacterium isolated from an organic soil layer in forested tundra, West Siberia.</title>
        <authorList>
            <person name="Oshkin I.Y."/>
            <person name="Kulichevskaya I.S."/>
            <person name="Rijpstra W.I.C."/>
            <person name="Sinninghe Damste J.S."/>
            <person name="Rakitin A.L."/>
            <person name="Ravin N.V."/>
            <person name="Dedysh S.N."/>
        </authorList>
    </citation>
    <scope>NUCLEOTIDE SEQUENCE [LARGE SCALE GENOMIC DNA]</scope>
    <source>
        <strain evidence="3">AF10</strain>
    </source>
</reference>
<keyword evidence="3" id="KW-1185">Reference proteome</keyword>
<feature type="compositionally biased region" description="Polar residues" evidence="1">
    <location>
        <begin position="47"/>
        <end position="65"/>
    </location>
</feature>
<reference evidence="2 3" key="1">
    <citation type="submission" date="2018-11" db="EMBL/GenBank/DDBJ databases">
        <authorList>
            <person name="Mardanov A.V."/>
            <person name="Ravin N.V."/>
            <person name="Dedysh S.N."/>
        </authorList>
    </citation>
    <scope>NUCLEOTIDE SEQUENCE [LARGE SCALE GENOMIC DNA]</scope>
    <source>
        <strain evidence="2 3">AF10</strain>
    </source>
</reference>
<proteinExistence type="predicted"/>
<dbReference type="Proteomes" id="UP000289437">
    <property type="component" value="Unassembled WGS sequence"/>
</dbReference>
<evidence type="ECO:0000313" key="2">
    <source>
        <dbReference type="EMBL" id="RXH56127.1"/>
    </source>
</evidence>
<feature type="compositionally biased region" description="Polar residues" evidence="1">
    <location>
        <begin position="87"/>
        <end position="96"/>
    </location>
</feature>
<feature type="compositionally biased region" description="Low complexity" evidence="1">
    <location>
        <begin position="72"/>
        <end position="86"/>
    </location>
</feature>
<dbReference type="EMBL" id="RDSM01000002">
    <property type="protein sequence ID" value="RXH56127.1"/>
    <property type="molecule type" value="Genomic_DNA"/>
</dbReference>
<gene>
    <name evidence="2" type="ORF">GRAN_2984</name>
</gene>
<dbReference type="OrthoDB" id="122454at2"/>
<organism evidence="2 3">
    <name type="scientific">Granulicella sibirica</name>
    <dbReference type="NCBI Taxonomy" id="2479048"/>
    <lineage>
        <taxon>Bacteria</taxon>
        <taxon>Pseudomonadati</taxon>
        <taxon>Acidobacteriota</taxon>
        <taxon>Terriglobia</taxon>
        <taxon>Terriglobales</taxon>
        <taxon>Acidobacteriaceae</taxon>
        <taxon>Granulicella</taxon>
    </lineage>
</organism>
<accession>A0A4Q0SZ48</accession>